<proteinExistence type="predicted"/>
<reference evidence="1" key="1">
    <citation type="submission" date="2023-06" db="EMBL/GenBank/DDBJ databases">
        <authorList>
            <consortium name="Lawrence Berkeley National Laboratory"/>
            <person name="Ahrendt S."/>
            <person name="Sahu N."/>
            <person name="Indic B."/>
            <person name="Wong-Bajracharya J."/>
            <person name="Merenyi Z."/>
            <person name="Ke H.-M."/>
            <person name="Monk M."/>
            <person name="Kocsube S."/>
            <person name="Drula E."/>
            <person name="Lipzen A."/>
            <person name="Balint B."/>
            <person name="Henrissat B."/>
            <person name="Andreopoulos B."/>
            <person name="Martin F.M."/>
            <person name="Harder C.B."/>
            <person name="Rigling D."/>
            <person name="Ford K.L."/>
            <person name="Foster G.D."/>
            <person name="Pangilinan J."/>
            <person name="Papanicolaou A."/>
            <person name="Barry K."/>
            <person name="LaButti K."/>
            <person name="Viragh M."/>
            <person name="Koriabine M."/>
            <person name="Yan M."/>
            <person name="Riley R."/>
            <person name="Champramary S."/>
            <person name="Plett K.L."/>
            <person name="Tsai I.J."/>
            <person name="Slot J."/>
            <person name="Sipos G."/>
            <person name="Plett J."/>
            <person name="Nagy L.G."/>
            <person name="Grigoriev I.V."/>
        </authorList>
    </citation>
    <scope>NUCLEOTIDE SEQUENCE</scope>
    <source>
        <strain evidence="1">ICMP 16352</strain>
    </source>
</reference>
<gene>
    <name evidence="1" type="ORF">IW261DRAFT_1570121</name>
</gene>
<dbReference type="AlphaFoldDB" id="A0AA39UBW1"/>
<organism evidence="1 2">
    <name type="scientific">Armillaria novae-zelandiae</name>
    <dbReference type="NCBI Taxonomy" id="153914"/>
    <lineage>
        <taxon>Eukaryota</taxon>
        <taxon>Fungi</taxon>
        <taxon>Dikarya</taxon>
        <taxon>Basidiomycota</taxon>
        <taxon>Agaricomycotina</taxon>
        <taxon>Agaricomycetes</taxon>
        <taxon>Agaricomycetidae</taxon>
        <taxon>Agaricales</taxon>
        <taxon>Marasmiineae</taxon>
        <taxon>Physalacriaceae</taxon>
        <taxon>Armillaria</taxon>
    </lineage>
</organism>
<dbReference type="EMBL" id="JAUEPR010000035">
    <property type="protein sequence ID" value="KAK0473025.1"/>
    <property type="molecule type" value="Genomic_DNA"/>
</dbReference>
<comment type="caution">
    <text evidence="1">The sequence shown here is derived from an EMBL/GenBank/DDBJ whole genome shotgun (WGS) entry which is preliminary data.</text>
</comment>
<sequence length="90" mass="10258">MSIWSHPIFSTHPPDTIPILVVLDNPEAMKPKQINDPWDFYQVLEALKKIEEEDAQAYLSTSNDSRAGDALSIQQTYGEELASDWLRRGK</sequence>
<dbReference type="Proteomes" id="UP001175227">
    <property type="component" value="Unassembled WGS sequence"/>
</dbReference>
<evidence type="ECO:0000313" key="1">
    <source>
        <dbReference type="EMBL" id="KAK0473025.1"/>
    </source>
</evidence>
<keyword evidence="2" id="KW-1185">Reference proteome</keyword>
<name>A0AA39UBW1_9AGAR</name>
<accession>A0AA39UBW1</accession>
<evidence type="ECO:0000313" key="2">
    <source>
        <dbReference type="Proteomes" id="UP001175227"/>
    </source>
</evidence>
<protein>
    <submittedName>
        <fullName evidence="1">Uncharacterized protein</fullName>
    </submittedName>
</protein>